<dbReference type="SUPFAM" id="SSF53335">
    <property type="entry name" value="S-adenosyl-L-methionine-dependent methyltransferases"/>
    <property type="match status" value="1"/>
</dbReference>
<dbReference type="EMBL" id="CM000853">
    <property type="protein sequence ID" value="KRG90385.1"/>
    <property type="molecule type" value="Genomic_DNA"/>
</dbReference>
<reference evidence="4" key="3">
    <citation type="submission" date="2018-07" db="EMBL/GenBank/DDBJ databases">
        <title>WGS assembly of Glycine max.</title>
        <authorList>
            <person name="Schmutz J."/>
            <person name="Cannon S."/>
            <person name="Schlueter J."/>
            <person name="Ma J."/>
            <person name="Mitros T."/>
            <person name="Nelson W."/>
            <person name="Hyten D."/>
            <person name="Song Q."/>
            <person name="Thelen J."/>
            <person name="Cheng J."/>
            <person name="Xu D."/>
            <person name="Hellsten U."/>
            <person name="May G."/>
            <person name="Yu Y."/>
            <person name="Sakurai T."/>
            <person name="Umezawa T."/>
            <person name="Bhattacharyya M."/>
            <person name="Sandhu D."/>
            <person name="Valliyodan B."/>
            <person name="Lindquist E."/>
            <person name="Peto M."/>
            <person name="Grant D."/>
            <person name="Shu S."/>
            <person name="Goodstein D."/>
            <person name="Barry K."/>
            <person name="Futrell-Griggs M."/>
            <person name="Abernathy B."/>
            <person name="Du J."/>
            <person name="Tian Z."/>
            <person name="Zhu L."/>
            <person name="Gill N."/>
            <person name="Joshi T."/>
            <person name="Libault M."/>
            <person name="Sethuraman A."/>
            <person name="Zhang X."/>
            <person name="Shinozaki K."/>
            <person name="Nguyen H."/>
            <person name="Wing R."/>
            <person name="Cregan P."/>
            <person name="Specht J."/>
            <person name="Grimwood J."/>
            <person name="Rokhsar D."/>
            <person name="Stacey G."/>
            <person name="Shoemaker R."/>
            <person name="Jackson S."/>
        </authorList>
    </citation>
    <scope>NUCLEOTIDE SEQUENCE</scope>
    <source>
        <tissue evidence="4">Callus</tissue>
    </source>
</reference>
<dbReference type="SMR" id="K7N2E4"/>
<reference evidence="5" key="2">
    <citation type="submission" date="2018-02" db="UniProtKB">
        <authorList>
            <consortium name="EnsemblPlants"/>
        </authorList>
    </citation>
    <scope>IDENTIFICATION</scope>
    <source>
        <strain evidence="5">Williams 82</strain>
    </source>
</reference>
<dbReference type="Pfam" id="PF02353">
    <property type="entry name" value="CMAS"/>
    <property type="match status" value="1"/>
</dbReference>
<dbReference type="InterPro" id="IPR029063">
    <property type="entry name" value="SAM-dependent_MTases_sf"/>
</dbReference>
<dbReference type="OMA" id="YHPYDLA"/>
<dbReference type="Proteomes" id="UP000008827">
    <property type="component" value="Chromosome 20"/>
</dbReference>
<dbReference type="GO" id="GO:0032259">
    <property type="term" value="P:methylation"/>
    <property type="evidence" value="ECO:0007669"/>
    <property type="project" value="UniProtKB-KW"/>
</dbReference>
<evidence type="ECO:0000313" key="6">
    <source>
        <dbReference type="Proteomes" id="UP000008827"/>
    </source>
</evidence>
<dbReference type="PANTHER" id="PTHR43832:SF1">
    <property type="entry name" value="S-ADENOSYL-L-METHIONINE-DEPENDENT METHYLTRANSFERASES SUPERFAMILY PROTEIN"/>
    <property type="match status" value="1"/>
</dbReference>
<name>K7N2E4_SOYBN</name>
<dbReference type="GO" id="GO:0008168">
    <property type="term" value="F:methyltransferase activity"/>
    <property type="evidence" value="ECO:0007669"/>
    <property type="project" value="UniProtKB-KW"/>
</dbReference>
<evidence type="ECO:0008006" key="7">
    <source>
        <dbReference type="Google" id="ProtNLM"/>
    </source>
</evidence>
<dbReference type="EnsemblPlants" id="KRG90385">
    <property type="protein sequence ID" value="KRG90385"/>
    <property type="gene ID" value="GLYMA_20G088000"/>
</dbReference>
<keyword evidence="6" id="KW-1185">Reference proteome</keyword>
<keyword evidence="2" id="KW-0489">Methyltransferase</keyword>
<dbReference type="PaxDb" id="3847-GLYMA20G21960.2"/>
<protein>
    <recommendedName>
        <fullName evidence="7">Cyclopropane-fatty-acyl-phospholipid synthase</fullName>
    </recommendedName>
</protein>
<dbReference type="PANTHER" id="PTHR43832">
    <property type="match status" value="1"/>
</dbReference>
<organism evidence="5">
    <name type="scientific">Glycine max</name>
    <name type="common">Soybean</name>
    <name type="synonym">Glycine hispida</name>
    <dbReference type="NCBI Taxonomy" id="3847"/>
    <lineage>
        <taxon>Eukaryota</taxon>
        <taxon>Viridiplantae</taxon>
        <taxon>Streptophyta</taxon>
        <taxon>Embryophyta</taxon>
        <taxon>Tracheophyta</taxon>
        <taxon>Spermatophyta</taxon>
        <taxon>Magnoliopsida</taxon>
        <taxon>eudicotyledons</taxon>
        <taxon>Gunneridae</taxon>
        <taxon>Pentapetalae</taxon>
        <taxon>rosids</taxon>
        <taxon>fabids</taxon>
        <taxon>Fabales</taxon>
        <taxon>Fabaceae</taxon>
        <taxon>Papilionoideae</taxon>
        <taxon>50 kb inversion clade</taxon>
        <taxon>NPAAA clade</taxon>
        <taxon>indigoferoid/millettioid clade</taxon>
        <taxon>Phaseoleae</taxon>
        <taxon>Glycine</taxon>
        <taxon>Glycine subgen. Soja</taxon>
    </lineage>
</organism>
<dbReference type="InParanoid" id="K7N2E4"/>
<evidence type="ECO:0000313" key="5">
    <source>
        <dbReference type="EnsemblPlants" id="KRG90385"/>
    </source>
</evidence>
<dbReference type="Gene3D" id="3.40.50.150">
    <property type="entry name" value="Vaccinia Virus protein VP39"/>
    <property type="match status" value="2"/>
</dbReference>
<comment type="similarity">
    <text evidence="1">Belongs to the CFA/CMAS family.</text>
</comment>
<sequence length="273" mass="32892">MLKLYCERSNLKDGHTVLDLGCGWGSLALYIAKKYANCRVTGISYVRMKNYKDLLKKISKWMKEDSLLFVHITCHKAFTYHFEDKNEDDWIRRYFFAGATVPSANLLLYFQLCYYLMVFQSPIKFCYVLKDKDEGKFYRKKVLLFSMKETKNTRAEVPAIFWFNYQKGVIFFEKITDMGRFQINYRNRYIVFLKTISYEVYEMDLCCNEKWLKRMDQKVTYIKPIMESTYGKDSATKWTAYWRAFFIVGKEFLAYNNGEEWMIAHFLFKNKKK</sequence>
<dbReference type="Gramene" id="KRG90385">
    <property type="protein sequence ID" value="KRG90385"/>
    <property type="gene ID" value="GLYMA_20G088000"/>
</dbReference>
<dbReference type="eggNOG" id="ENOG502QQW3">
    <property type="taxonomic scope" value="Eukaryota"/>
</dbReference>
<gene>
    <name evidence="4" type="ORF">GLYMA_20G088000</name>
</gene>
<dbReference type="HOGENOM" id="CLU_045794_0_0_1"/>
<dbReference type="AlphaFoldDB" id="K7N2E4"/>
<dbReference type="CDD" id="cd02440">
    <property type="entry name" value="AdoMet_MTases"/>
    <property type="match status" value="1"/>
</dbReference>
<reference evidence="4 5" key="1">
    <citation type="journal article" date="2010" name="Nature">
        <title>Genome sequence of the palaeopolyploid soybean.</title>
        <authorList>
            <person name="Schmutz J."/>
            <person name="Cannon S.B."/>
            <person name="Schlueter J."/>
            <person name="Ma J."/>
            <person name="Mitros T."/>
            <person name="Nelson W."/>
            <person name="Hyten D.L."/>
            <person name="Song Q."/>
            <person name="Thelen J.J."/>
            <person name="Cheng J."/>
            <person name="Xu D."/>
            <person name="Hellsten U."/>
            <person name="May G.D."/>
            <person name="Yu Y."/>
            <person name="Sakurai T."/>
            <person name="Umezawa T."/>
            <person name="Bhattacharyya M.K."/>
            <person name="Sandhu D."/>
            <person name="Valliyodan B."/>
            <person name="Lindquist E."/>
            <person name="Peto M."/>
            <person name="Grant D."/>
            <person name="Shu S."/>
            <person name="Goodstein D."/>
            <person name="Barry K."/>
            <person name="Futrell-Griggs M."/>
            <person name="Abernathy B."/>
            <person name="Du J."/>
            <person name="Tian Z."/>
            <person name="Zhu L."/>
            <person name="Gill N."/>
            <person name="Joshi T."/>
            <person name="Libault M."/>
            <person name="Sethuraman A."/>
            <person name="Zhang X.-C."/>
            <person name="Shinozaki K."/>
            <person name="Nguyen H.T."/>
            <person name="Wing R.A."/>
            <person name="Cregan P."/>
            <person name="Specht J."/>
            <person name="Grimwood J."/>
            <person name="Rokhsar D."/>
            <person name="Stacey G."/>
            <person name="Shoemaker R.C."/>
            <person name="Jackson S.A."/>
        </authorList>
    </citation>
    <scope>NUCLEOTIDE SEQUENCE [LARGE SCALE GENOMIC DNA]</scope>
    <source>
        <strain evidence="5">cv. Williams 82</strain>
        <tissue evidence="4">Callus</tissue>
    </source>
</reference>
<accession>K7N2E4</accession>
<evidence type="ECO:0000256" key="2">
    <source>
        <dbReference type="ARBA" id="ARBA00022603"/>
    </source>
</evidence>
<keyword evidence="2" id="KW-0808">Transferase</keyword>
<evidence type="ECO:0000256" key="1">
    <source>
        <dbReference type="ARBA" id="ARBA00010815"/>
    </source>
</evidence>
<evidence type="ECO:0000313" key="4">
    <source>
        <dbReference type="EMBL" id="KRG90385.1"/>
    </source>
</evidence>
<evidence type="ECO:0000256" key="3">
    <source>
        <dbReference type="ARBA" id="ARBA00022691"/>
    </source>
</evidence>
<keyword evidence="3" id="KW-0949">S-adenosyl-L-methionine</keyword>
<proteinExistence type="inferred from homology"/>